<sequence>MRSFFAKKDYKQTKGIPAFAFVISMNLIMPSSVYANSGMEHDMNHGGSATAMSHTKPSMQGGGAPANARDPHEYSGGYQLDSGPYVLDGPRQLVLSDEHTRWSVLFDRLEYTRSDEESDFLTFDAQAAWGWDYDKFIVRSEGEIEEGTLIEQSTELVWSYAVDTFWDSQVGLRFDSGVEKDQSWLTAGVQGLAPYWFEMNVMASVSDEGQMALDLEAEYEVLLTQRLILQPRIEITVLGKDDEAREVGSGFSSMAAGLRLRYEFTRQFAPYIGAEIQETLGDTRALLNDENEATDDVLLVTGVRFWF</sequence>
<dbReference type="InterPro" id="IPR007939">
    <property type="entry name" value="Cu-R_B_prcur"/>
</dbReference>
<dbReference type="EMBL" id="BAABBN010000007">
    <property type="protein sequence ID" value="GAA3929104.1"/>
    <property type="molecule type" value="Genomic_DNA"/>
</dbReference>
<keyword evidence="3" id="KW-1185">Reference proteome</keyword>
<proteinExistence type="predicted"/>
<name>A0ABP7MS49_9GAMM</name>
<reference evidence="3" key="1">
    <citation type="journal article" date="2019" name="Int. J. Syst. Evol. Microbiol.">
        <title>The Global Catalogue of Microorganisms (GCM) 10K type strain sequencing project: providing services to taxonomists for standard genome sequencing and annotation.</title>
        <authorList>
            <consortium name="The Broad Institute Genomics Platform"/>
            <consortium name="The Broad Institute Genome Sequencing Center for Infectious Disease"/>
            <person name="Wu L."/>
            <person name="Ma J."/>
        </authorList>
    </citation>
    <scope>NUCLEOTIDE SEQUENCE [LARGE SCALE GENOMIC DNA]</scope>
    <source>
        <strain evidence="3">JCM 17551</strain>
    </source>
</reference>
<feature type="region of interest" description="Disordered" evidence="1">
    <location>
        <begin position="45"/>
        <end position="74"/>
    </location>
</feature>
<gene>
    <name evidence="2" type="ORF">GCM10022277_27030</name>
</gene>
<accession>A0ABP7MS49</accession>
<evidence type="ECO:0000313" key="3">
    <source>
        <dbReference type="Proteomes" id="UP001501565"/>
    </source>
</evidence>
<protein>
    <submittedName>
        <fullName evidence="2">Copper resistance protein B</fullName>
    </submittedName>
</protein>
<comment type="caution">
    <text evidence="2">The sequence shown here is derived from an EMBL/GenBank/DDBJ whole genome shotgun (WGS) entry which is preliminary data.</text>
</comment>
<dbReference type="Pfam" id="PF05275">
    <property type="entry name" value="CopB"/>
    <property type="match status" value="1"/>
</dbReference>
<evidence type="ECO:0000256" key="1">
    <source>
        <dbReference type="SAM" id="MobiDB-lite"/>
    </source>
</evidence>
<evidence type="ECO:0000313" key="2">
    <source>
        <dbReference type="EMBL" id="GAA3929104.1"/>
    </source>
</evidence>
<dbReference type="RefSeq" id="WP_344799074.1">
    <property type="nucleotide sequence ID" value="NZ_BAABBN010000007.1"/>
</dbReference>
<organism evidence="2 3">
    <name type="scientific">Litoribacillus peritrichatus</name>
    <dbReference type="NCBI Taxonomy" id="718191"/>
    <lineage>
        <taxon>Bacteria</taxon>
        <taxon>Pseudomonadati</taxon>
        <taxon>Pseudomonadota</taxon>
        <taxon>Gammaproteobacteria</taxon>
        <taxon>Oceanospirillales</taxon>
        <taxon>Oceanospirillaceae</taxon>
        <taxon>Litoribacillus</taxon>
    </lineage>
</organism>
<dbReference type="Proteomes" id="UP001501565">
    <property type="component" value="Unassembled WGS sequence"/>
</dbReference>